<name>A0A1F5P9U8_9BACT</name>
<proteinExistence type="predicted"/>
<comment type="caution">
    <text evidence="2">The sequence shown here is derived from an EMBL/GenBank/DDBJ whole genome shotgun (WGS) entry which is preliminary data.</text>
</comment>
<feature type="transmembrane region" description="Helical" evidence="1">
    <location>
        <begin position="12"/>
        <end position="40"/>
    </location>
</feature>
<evidence type="ECO:0000256" key="1">
    <source>
        <dbReference type="SAM" id="Phobius"/>
    </source>
</evidence>
<dbReference type="AlphaFoldDB" id="A0A1F5P9U8"/>
<keyword evidence="1" id="KW-1133">Transmembrane helix</keyword>
<sequence>MKIAKLKIAKLKICAGFTLVETALYVAITSILLLGITAFYTITLESRVRNQVVTEVDEQGAFVLRLITQTATNALSIDAPSSGAASSLTLTMPVSGDSPTELGLGGGAIYVREGAGSDINLTSSRVIASNLSFRNLTPAGSPGVIRISFTLEHVNPAVRREYDYAQTFYGTASLRQ</sequence>
<keyword evidence="1" id="KW-0472">Membrane</keyword>
<accession>A0A1F5P9U8</accession>
<gene>
    <name evidence="2" type="ORF">A3J48_01820</name>
</gene>
<dbReference type="Proteomes" id="UP000176786">
    <property type="component" value="Unassembled WGS sequence"/>
</dbReference>
<reference evidence="2 3" key="1">
    <citation type="journal article" date="2016" name="Nat. Commun.">
        <title>Thousands of microbial genomes shed light on interconnected biogeochemical processes in an aquifer system.</title>
        <authorList>
            <person name="Anantharaman K."/>
            <person name="Brown C.T."/>
            <person name="Hug L.A."/>
            <person name="Sharon I."/>
            <person name="Castelle C.J."/>
            <person name="Probst A.J."/>
            <person name="Thomas B.C."/>
            <person name="Singh A."/>
            <person name="Wilkins M.J."/>
            <person name="Karaoz U."/>
            <person name="Brodie E.L."/>
            <person name="Williams K.H."/>
            <person name="Hubbard S.S."/>
            <person name="Banfield J.F."/>
        </authorList>
    </citation>
    <scope>NUCLEOTIDE SEQUENCE [LARGE SCALE GENOMIC DNA]</scope>
</reference>
<dbReference type="EMBL" id="MFES01000001">
    <property type="protein sequence ID" value="OGE86658.1"/>
    <property type="molecule type" value="Genomic_DNA"/>
</dbReference>
<evidence type="ECO:0000313" key="3">
    <source>
        <dbReference type="Proteomes" id="UP000176786"/>
    </source>
</evidence>
<protein>
    <submittedName>
        <fullName evidence="2">Uncharacterized protein</fullName>
    </submittedName>
</protein>
<evidence type="ECO:0000313" key="2">
    <source>
        <dbReference type="EMBL" id="OGE86658.1"/>
    </source>
</evidence>
<organism evidence="2 3">
    <name type="scientific">Candidatus Doudnabacteria bacterium RIFCSPHIGHO2_02_FULL_46_11</name>
    <dbReference type="NCBI Taxonomy" id="1817832"/>
    <lineage>
        <taxon>Bacteria</taxon>
        <taxon>Candidatus Doudnaibacteriota</taxon>
    </lineage>
</organism>
<dbReference type="STRING" id="1817832.A3J48_01820"/>
<keyword evidence="1" id="KW-0812">Transmembrane</keyword>